<evidence type="ECO:0000256" key="3">
    <source>
        <dbReference type="ARBA" id="ARBA00012824"/>
    </source>
</evidence>
<dbReference type="InterPro" id="IPR004561">
    <property type="entry name" value="IsoChor_synthase"/>
</dbReference>
<sequence>MDEFLAKAQRQFAAQLPFVMYSKPDAKELIGLFQQDDRLHDGGDFNEKGFVFASFDGSQTYLIPEKESIVETVLFNANNAVINSYFEEALSDADKTDFEGLVSKGIQAIANNAFQKVVLSRKETVLVQNFDFSAAFNKLVHLYPATFVYCFYHPKVGMWLGATPEQLLKADANRFETIALAGTQKDTGLTAIVWENKEKEEQQFVTNYIVDKLETVSTRLQVSQPYSIKAGTIWHIKTDISGVLNSGFSLQQVVQLLHPTPAVCGLPKEKAKSFIIENEHYDREFYTGYLGELNSGDSTQSSTDLFVNLRCMQIGATDIEGDTKVSLYMGCGITKDSIAEKEWNESRNKSMTMKKVLRSTE</sequence>
<dbReference type="PANTHER" id="PTHR42839:SF2">
    <property type="entry name" value="ISOCHORISMATE SYNTHASE ENTC"/>
    <property type="match status" value="1"/>
</dbReference>
<gene>
    <name evidence="7" type="ORF">H8R25_12235</name>
</gene>
<dbReference type="InterPro" id="IPR005801">
    <property type="entry name" value="ADC_synthase"/>
</dbReference>
<comment type="caution">
    <text evidence="7">The sequence shown here is derived from an EMBL/GenBank/DDBJ whole genome shotgun (WGS) entry which is preliminary data.</text>
</comment>
<evidence type="ECO:0000256" key="5">
    <source>
        <dbReference type="ARBA" id="ARBA00041564"/>
    </source>
</evidence>
<comment type="similarity">
    <text evidence="2">Belongs to the isochorismate synthase family.</text>
</comment>
<evidence type="ECO:0000313" key="8">
    <source>
        <dbReference type="Proteomes" id="UP000641454"/>
    </source>
</evidence>
<keyword evidence="8" id="KW-1185">Reference proteome</keyword>
<dbReference type="Proteomes" id="UP000641454">
    <property type="component" value="Unassembled WGS sequence"/>
</dbReference>
<dbReference type="InterPro" id="IPR015890">
    <property type="entry name" value="Chorismate_C"/>
</dbReference>
<dbReference type="PANTHER" id="PTHR42839">
    <property type="entry name" value="ISOCHORISMATE SYNTHASE ENTC"/>
    <property type="match status" value="1"/>
</dbReference>
<dbReference type="GO" id="GO:0008909">
    <property type="term" value="F:isochorismate synthase activity"/>
    <property type="evidence" value="ECO:0007669"/>
    <property type="project" value="UniProtKB-EC"/>
</dbReference>
<protein>
    <recommendedName>
        <fullName evidence="3">isochorismate synthase</fullName>
        <ecNumber evidence="3">5.4.4.2</ecNumber>
    </recommendedName>
    <alternativeName>
        <fullName evidence="5">Isochorismate mutase</fullName>
    </alternativeName>
</protein>
<evidence type="ECO:0000256" key="2">
    <source>
        <dbReference type="ARBA" id="ARBA00005297"/>
    </source>
</evidence>
<evidence type="ECO:0000256" key="4">
    <source>
        <dbReference type="ARBA" id="ARBA00023235"/>
    </source>
</evidence>
<dbReference type="NCBIfam" id="TIGR00543">
    <property type="entry name" value="isochor_syn"/>
    <property type="match status" value="1"/>
</dbReference>
<dbReference type="RefSeq" id="WP_187019472.1">
    <property type="nucleotide sequence ID" value="NZ_JACRUK010000031.1"/>
</dbReference>
<comment type="catalytic activity">
    <reaction evidence="1">
        <text>chorismate = isochorismate</text>
        <dbReference type="Rhea" id="RHEA:18985"/>
        <dbReference type="ChEBI" id="CHEBI:29748"/>
        <dbReference type="ChEBI" id="CHEBI:29780"/>
        <dbReference type="EC" id="5.4.4.2"/>
    </reaction>
</comment>
<accession>A0A923N1T0</accession>
<dbReference type="Gene3D" id="3.60.120.10">
    <property type="entry name" value="Anthranilate synthase"/>
    <property type="match status" value="1"/>
</dbReference>
<evidence type="ECO:0000256" key="1">
    <source>
        <dbReference type="ARBA" id="ARBA00000799"/>
    </source>
</evidence>
<organism evidence="7 8">
    <name type="scientific">Flavobacterium muglaense</name>
    <dbReference type="NCBI Taxonomy" id="2764716"/>
    <lineage>
        <taxon>Bacteria</taxon>
        <taxon>Pseudomonadati</taxon>
        <taxon>Bacteroidota</taxon>
        <taxon>Flavobacteriia</taxon>
        <taxon>Flavobacteriales</taxon>
        <taxon>Flavobacteriaceae</taxon>
        <taxon>Flavobacterium</taxon>
    </lineage>
</organism>
<dbReference type="SUPFAM" id="SSF56322">
    <property type="entry name" value="ADC synthase"/>
    <property type="match status" value="1"/>
</dbReference>
<evidence type="ECO:0000313" key="7">
    <source>
        <dbReference type="EMBL" id="MBC5845205.1"/>
    </source>
</evidence>
<evidence type="ECO:0000259" key="6">
    <source>
        <dbReference type="Pfam" id="PF00425"/>
    </source>
</evidence>
<dbReference type="EC" id="5.4.4.2" evidence="3"/>
<proteinExistence type="inferred from homology"/>
<dbReference type="Pfam" id="PF00425">
    <property type="entry name" value="Chorismate_bind"/>
    <property type="match status" value="1"/>
</dbReference>
<dbReference type="AlphaFoldDB" id="A0A923N1T0"/>
<dbReference type="EMBL" id="JACRUL010000031">
    <property type="protein sequence ID" value="MBC5845205.1"/>
    <property type="molecule type" value="Genomic_DNA"/>
</dbReference>
<feature type="domain" description="Chorismate-utilising enzyme C-terminal" evidence="6">
    <location>
        <begin position="95"/>
        <end position="349"/>
    </location>
</feature>
<keyword evidence="4" id="KW-0413">Isomerase</keyword>
<name>A0A923N1T0_9FLAO</name>
<reference evidence="7 8" key="1">
    <citation type="submission" date="2020-08" db="EMBL/GenBank/DDBJ databases">
        <title>Description of novel Flavobacterium F-392 isolate.</title>
        <authorList>
            <person name="Saticioglu I.B."/>
            <person name="Duman M."/>
            <person name="Altun S."/>
        </authorList>
    </citation>
    <scope>NUCLEOTIDE SEQUENCE [LARGE SCALE GENOMIC DNA]</scope>
    <source>
        <strain evidence="7 8">F-392</strain>
    </source>
</reference>